<organism evidence="1">
    <name type="scientific">marine metagenome</name>
    <dbReference type="NCBI Taxonomy" id="408172"/>
    <lineage>
        <taxon>unclassified sequences</taxon>
        <taxon>metagenomes</taxon>
        <taxon>ecological metagenomes</taxon>
    </lineage>
</organism>
<reference evidence="1" key="1">
    <citation type="submission" date="2018-05" db="EMBL/GenBank/DDBJ databases">
        <authorList>
            <person name="Lanie J.A."/>
            <person name="Ng W.-L."/>
            <person name="Kazmierczak K.M."/>
            <person name="Andrzejewski T.M."/>
            <person name="Davidsen T.M."/>
            <person name="Wayne K.J."/>
            <person name="Tettelin H."/>
            <person name="Glass J.I."/>
            <person name="Rusch D."/>
            <person name="Podicherti R."/>
            <person name="Tsui H.-C.T."/>
            <person name="Winkler M.E."/>
        </authorList>
    </citation>
    <scope>NUCLEOTIDE SEQUENCE</scope>
</reference>
<protein>
    <submittedName>
        <fullName evidence="1">Uncharacterized protein</fullName>
    </submittedName>
</protein>
<dbReference type="EMBL" id="UINC01032918">
    <property type="protein sequence ID" value="SVB21372.1"/>
    <property type="molecule type" value="Genomic_DNA"/>
</dbReference>
<sequence>MVRSMVVACFLLVYQSLGGYQLTYSAPEEQDLSSEGMAKISEWSA</sequence>
<proteinExistence type="predicted"/>
<evidence type="ECO:0000313" key="1">
    <source>
        <dbReference type="EMBL" id="SVB21372.1"/>
    </source>
</evidence>
<gene>
    <name evidence="1" type="ORF">METZ01_LOCUS174226</name>
</gene>
<dbReference type="AlphaFoldDB" id="A0A382C6I3"/>
<feature type="non-terminal residue" evidence="1">
    <location>
        <position position="45"/>
    </location>
</feature>
<name>A0A382C6I3_9ZZZZ</name>
<accession>A0A382C6I3</accession>